<evidence type="ECO:0000313" key="5">
    <source>
        <dbReference type="EMBL" id="MCZ2475557.1"/>
    </source>
</evidence>
<feature type="signal peptide" evidence="3">
    <location>
        <begin position="1"/>
        <end position="20"/>
    </location>
</feature>
<protein>
    <submittedName>
        <fullName evidence="5">Imelysin family protein</fullName>
    </submittedName>
</protein>
<keyword evidence="2 3" id="KW-0732">Signal</keyword>
<dbReference type="InterPro" id="IPR018976">
    <property type="entry name" value="Imelysin-like"/>
</dbReference>
<sequence>MKKYLLIVLTGLIWACGSNGTGTEEPTPQEDGKDRKAVLSHLADQVIIPAYVNFKIKFDAMQAKSEAFINQPNTNNLAAFRSAWTEAYIEWQKVELFDFGPAEKQTIRNFYNIYPANESGILANINNPSSNLEVPASYAQQGFPALDFLLNGLAKTDEEIVAYYIAPTEGAKRLAYVKRLTGRMATLLDKVISEWNSTYRETYITKTGLDISSSTSLMINGFVLHYERFIRSGKFGIPSGAMLNGVIAPEKVEAFYKKDISLALAKTAHQAYVGFFNGKSVKTGVEGPSIKTYLDALKAKDSSTGKNLSEMINAQFESTKVKLDPLRPNLYEEVKSNNQAMVAVYTEMQKTVRMLKVDMTSAMSITITYTDNDGD</sequence>
<dbReference type="InterPro" id="IPR038352">
    <property type="entry name" value="Imelysin_sf"/>
</dbReference>
<name>A0ABT4JHG0_9BACT</name>
<evidence type="ECO:0000259" key="4">
    <source>
        <dbReference type="Pfam" id="PF09375"/>
    </source>
</evidence>
<dbReference type="InterPro" id="IPR034984">
    <property type="entry name" value="Imelysin-like_IPPA"/>
</dbReference>
<dbReference type="Gene3D" id="1.20.1420.20">
    <property type="entry name" value="M75 peptidase, HXXE motif"/>
    <property type="match status" value="1"/>
</dbReference>
<evidence type="ECO:0000256" key="1">
    <source>
        <dbReference type="ARBA" id="ARBA00004196"/>
    </source>
</evidence>
<dbReference type="EMBL" id="JAANOH010000003">
    <property type="protein sequence ID" value="MCZ2475557.1"/>
    <property type="molecule type" value="Genomic_DNA"/>
</dbReference>
<evidence type="ECO:0000256" key="3">
    <source>
        <dbReference type="SAM" id="SignalP"/>
    </source>
</evidence>
<comment type="caution">
    <text evidence="5">The sequence shown here is derived from an EMBL/GenBank/DDBJ whole genome shotgun (WGS) entry which is preliminary data.</text>
</comment>
<proteinExistence type="predicted"/>
<reference evidence="5 6" key="1">
    <citation type="submission" date="2020-03" db="EMBL/GenBank/DDBJ databases">
        <authorList>
            <person name="Pitt A."/>
            <person name="Hahn M.W."/>
        </authorList>
    </citation>
    <scope>NUCLEOTIDE SEQUENCE [LARGE SCALE GENOMIC DNA]</scope>
    <source>
        <strain evidence="5 6">5A-MARBSE</strain>
    </source>
</reference>
<comment type="subcellular location">
    <subcellularLocation>
        <location evidence="1">Cell envelope</location>
    </subcellularLocation>
</comment>
<gene>
    <name evidence="5" type="ORF">G9H61_08875</name>
</gene>
<organism evidence="5 6">
    <name type="scientific">Aquirufa ecclesiirivi</name>
    <dbReference type="NCBI Taxonomy" id="2715124"/>
    <lineage>
        <taxon>Bacteria</taxon>
        <taxon>Pseudomonadati</taxon>
        <taxon>Bacteroidota</taxon>
        <taxon>Cytophagia</taxon>
        <taxon>Cytophagales</taxon>
        <taxon>Flectobacillaceae</taxon>
        <taxon>Aquirufa</taxon>
    </lineage>
</organism>
<keyword evidence="6" id="KW-1185">Reference proteome</keyword>
<feature type="chain" id="PRO_5046782336" evidence="3">
    <location>
        <begin position="21"/>
        <end position="375"/>
    </location>
</feature>
<evidence type="ECO:0000313" key="6">
    <source>
        <dbReference type="Proteomes" id="UP001321186"/>
    </source>
</evidence>
<dbReference type="Pfam" id="PF09375">
    <property type="entry name" value="Peptidase_M75"/>
    <property type="match status" value="1"/>
</dbReference>
<evidence type="ECO:0000256" key="2">
    <source>
        <dbReference type="ARBA" id="ARBA00022729"/>
    </source>
</evidence>
<dbReference type="Proteomes" id="UP001321186">
    <property type="component" value="Unassembled WGS sequence"/>
</dbReference>
<accession>A0ABT4JHG0</accession>
<dbReference type="RefSeq" id="WP_269010254.1">
    <property type="nucleotide sequence ID" value="NZ_JAANOH010000003.1"/>
</dbReference>
<feature type="domain" description="Imelysin-like" evidence="4">
    <location>
        <begin position="47"/>
        <end position="341"/>
    </location>
</feature>
<dbReference type="CDD" id="cd14659">
    <property type="entry name" value="Imelysin-like_IPPA"/>
    <property type="match status" value="1"/>
</dbReference>